<evidence type="ECO:0000313" key="9">
    <source>
        <dbReference type="Proteomes" id="UP000244903"/>
    </source>
</evidence>
<dbReference type="KEGG" id="dpc:A6048_02130"/>
<keyword evidence="4" id="KW-0547">Nucleotide-binding</keyword>
<gene>
    <name evidence="8" type="ORF">A6048_02130</name>
</gene>
<dbReference type="InterPro" id="IPR050166">
    <property type="entry name" value="ABC_transporter_ATP-bind"/>
</dbReference>
<evidence type="ECO:0000256" key="4">
    <source>
        <dbReference type="ARBA" id="ARBA00022741"/>
    </source>
</evidence>
<dbReference type="SMART" id="SM00382">
    <property type="entry name" value="AAA"/>
    <property type="match status" value="1"/>
</dbReference>
<keyword evidence="5" id="KW-0067">ATP-binding</keyword>
<dbReference type="InterPro" id="IPR003439">
    <property type="entry name" value="ABC_transporter-like_ATP-bd"/>
</dbReference>
<dbReference type="InterPro" id="IPR017871">
    <property type="entry name" value="ABC_transporter-like_CS"/>
</dbReference>
<dbReference type="GO" id="GO:0005524">
    <property type="term" value="F:ATP binding"/>
    <property type="evidence" value="ECO:0007669"/>
    <property type="project" value="UniProtKB-KW"/>
</dbReference>
<reference evidence="8 9" key="1">
    <citation type="submission" date="2016-04" db="EMBL/GenBank/DDBJ databases">
        <title>Complete genome sequence of the haloalkaliphilic hydrocarbon-degrading bacterium Dietzia psychralcaliphila ILA-1T, isolated from a drain of a fish product-processing plant.</title>
        <authorList>
            <person name="Zhao J."/>
            <person name="Hu B."/>
            <person name="Geng S."/>
            <person name="Nie Y."/>
            <person name="Tang Y."/>
        </authorList>
    </citation>
    <scope>NUCLEOTIDE SEQUENCE [LARGE SCALE GENOMIC DNA]</scope>
    <source>
        <strain evidence="8 9">ILA-1</strain>
    </source>
</reference>
<keyword evidence="6" id="KW-0472">Membrane</keyword>
<dbReference type="Gene3D" id="3.40.50.300">
    <property type="entry name" value="P-loop containing nucleotide triphosphate hydrolases"/>
    <property type="match status" value="1"/>
</dbReference>
<evidence type="ECO:0000256" key="2">
    <source>
        <dbReference type="ARBA" id="ARBA00022448"/>
    </source>
</evidence>
<dbReference type="PROSITE" id="PS00211">
    <property type="entry name" value="ABC_TRANSPORTER_1"/>
    <property type="match status" value="1"/>
</dbReference>
<dbReference type="EMBL" id="CP015453">
    <property type="protein sequence ID" value="AWH94503.1"/>
    <property type="molecule type" value="Genomic_DNA"/>
</dbReference>
<evidence type="ECO:0000259" key="7">
    <source>
        <dbReference type="PROSITE" id="PS50893"/>
    </source>
</evidence>
<dbReference type="AlphaFoldDB" id="A0AAD0JNF8"/>
<keyword evidence="2" id="KW-0813">Transport</keyword>
<name>A0AAD0JNF8_9ACTN</name>
<dbReference type="PANTHER" id="PTHR42788">
    <property type="entry name" value="TAURINE IMPORT ATP-BINDING PROTEIN-RELATED"/>
    <property type="match status" value="1"/>
</dbReference>
<comment type="subcellular location">
    <subcellularLocation>
        <location evidence="1">Cell membrane</location>
        <topology evidence="1">Peripheral membrane protein</topology>
    </subcellularLocation>
</comment>
<dbReference type="GO" id="GO:0005886">
    <property type="term" value="C:plasma membrane"/>
    <property type="evidence" value="ECO:0007669"/>
    <property type="project" value="UniProtKB-SubCell"/>
</dbReference>
<evidence type="ECO:0000256" key="6">
    <source>
        <dbReference type="ARBA" id="ARBA00023136"/>
    </source>
</evidence>
<proteinExistence type="predicted"/>
<accession>A0AAD0JNF8</accession>
<dbReference type="RefSeq" id="WP_107748027.1">
    <property type="nucleotide sequence ID" value="NZ_CP015453.1"/>
</dbReference>
<dbReference type="PROSITE" id="PS50893">
    <property type="entry name" value="ABC_TRANSPORTER_2"/>
    <property type="match status" value="1"/>
</dbReference>
<protein>
    <recommendedName>
        <fullName evidence="7">ABC transporter domain-containing protein</fullName>
    </recommendedName>
</protein>
<evidence type="ECO:0000256" key="5">
    <source>
        <dbReference type="ARBA" id="ARBA00022840"/>
    </source>
</evidence>
<feature type="domain" description="ABC transporter" evidence="7">
    <location>
        <begin position="23"/>
        <end position="256"/>
    </location>
</feature>
<organism evidence="8 9">
    <name type="scientific">Dietzia psychralcaliphila</name>
    <dbReference type="NCBI Taxonomy" id="139021"/>
    <lineage>
        <taxon>Bacteria</taxon>
        <taxon>Bacillati</taxon>
        <taxon>Actinomycetota</taxon>
        <taxon>Actinomycetes</taxon>
        <taxon>Mycobacteriales</taxon>
        <taxon>Dietziaceae</taxon>
        <taxon>Dietzia</taxon>
    </lineage>
</organism>
<evidence type="ECO:0000256" key="1">
    <source>
        <dbReference type="ARBA" id="ARBA00004202"/>
    </source>
</evidence>
<evidence type="ECO:0000256" key="3">
    <source>
        <dbReference type="ARBA" id="ARBA00022475"/>
    </source>
</evidence>
<dbReference type="GO" id="GO:0016887">
    <property type="term" value="F:ATP hydrolysis activity"/>
    <property type="evidence" value="ECO:0007669"/>
    <property type="project" value="InterPro"/>
</dbReference>
<dbReference type="SUPFAM" id="SSF52540">
    <property type="entry name" value="P-loop containing nucleoside triphosphate hydrolases"/>
    <property type="match status" value="1"/>
</dbReference>
<evidence type="ECO:0000313" key="8">
    <source>
        <dbReference type="EMBL" id="AWH94503.1"/>
    </source>
</evidence>
<dbReference type="Pfam" id="PF00005">
    <property type="entry name" value="ABC_tran"/>
    <property type="match status" value="1"/>
</dbReference>
<keyword evidence="3" id="KW-1003">Cell membrane</keyword>
<dbReference type="InterPro" id="IPR027417">
    <property type="entry name" value="P-loop_NTPase"/>
</dbReference>
<dbReference type="InterPro" id="IPR003593">
    <property type="entry name" value="AAA+_ATPase"/>
</dbReference>
<sequence length="281" mass="30545">MPETALSTHDDPSASSRHDASFLHLEGISKSFGSGADAVQIVAPTDVRIGRGQFVSLLGPSGCGKSTILSIIAGLVEPSDGLLWLDRRPIDGPGADRGVVFQQHVLLPWMSARENVEFALSCARPELGASARAEVTDHYLDLVHLGHAKDRLPGQLSGGMQQRVGIARAFSLEPKVLLLDEPFGALDALTRHSLQRELLRLWEADRRTVVMVTHDVDEAIALSDRILVMNHGPDATVTRDISVPFDRPRDPDTLPDEAAYRRLRTSLLDSLTRDETTGDAA</sequence>
<keyword evidence="9" id="KW-1185">Reference proteome</keyword>
<dbReference type="Proteomes" id="UP000244903">
    <property type="component" value="Chromosome"/>
</dbReference>
<dbReference type="CDD" id="cd03293">
    <property type="entry name" value="ABC_NrtD_SsuB_transporters"/>
    <property type="match status" value="1"/>
</dbReference>
<dbReference type="PANTHER" id="PTHR42788:SF7">
    <property type="entry name" value="NITRATE ABC TRANSPORTER ATP-BINDING PROTEIN"/>
    <property type="match status" value="1"/>
</dbReference>